<dbReference type="EMBL" id="QPMM01000012">
    <property type="protein sequence ID" value="RFS19625.1"/>
    <property type="molecule type" value="Genomic_DNA"/>
</dbReference>
<evidence type="ECO:0000313" key="3">
    <source>
        <dbReference type="Proteomes" id="UP000260644"/>
    </source>
</evidence>
<evidence type="ECO:0000256" key="1">
    <source>
        <dbReference type="SAM" id="Phobius"/>
    </source>
</evidence>
<keyword evidence="1" id="KW-0472">Membrane</keyword>
<comment type="caution">
    <text evidence="2">The sequence shown here is derived from an EMBL/GenBank/DDBJ whole genome shotgun (WGS) entry which is preliminary data.</text>
</comment>
<dbReference type="Proteomes" id="UP000260644">
    <property type="component" value="Unassembled WGS sequence"/>
</dbReference>
<reference evidence="2 3" key="1">
    <citation type="submission" date="2018-07" db="EMBL/GenBank/DDBJ databases">
        <title>Chitinophaga K2CV101002-2 sp. nov., isolated from a monsoon evergreen broad-leaved forest soil.</title>
        <authorList>
            <person name="Lv Y."/>
        </authorList>
    </citation>
    <scope>NUCLEOTIDE SEQUENCE [LARGE SCALE GENOMIC DNA]</scope>
    <source>
        <strain evidence="2 3">GDMCC 1.1288</strain>
    </source>
</reference>
<feature type="transmembrane region" description="Helical" evidence="1">
    <location>
        <begin position="6"/>
        <end position="27"/>
    </location>
</feature>
<accession>A0A3E1Y4K4</accession>
<gene>
    <name evidence="2" type="ORF">DVR12_21205</name>
</gene>
<proteinExistence type="predicted"/>
<organism evidence="2 3">
    <name type="scientific">Chitinophaga silvatica</name>
    <dbReference type="NCBI Taxonomy" id="2282649"/>
    <lineage>
        <taxon>Bacteria</taxon>
        <taxon>Pseudomonadati</taxon>
        <taxon>Bacteroidota</taxon>
        <taxon>Chitinophagia</taxon>
        <taxon>Chitinophagales</taxon>
        <taxon>Chitinophagaceae</taxon>
        <taxon>Chitinophaga</taxon>
    </lineage>
</organism>
<sequence>MGSNNNKVYIHLLICFCIILVSMAYIYKNIELKDVVVVAPPAVVPVVVQPNCTLAIGTISAPAFEN</sequence>
<protein>
    <submittedName>
        <fullName evidence="2">Uncharacterized protein</fullName>
    </submittedName>
</protein>
<dbReference type="AlphaFoldDB" id="A0A3E1Y4K4"/>
<keyword evidence="1" id="KW-1133">Transmembrane helix</keyword>
<keyword evidence="1" id="KW-0812">Transmembrane</keyword>
<name>A0A3E1Y4K4_9BACT</name>
<evidence type="ECO:0000313" key="2">
    <source>
        <dbReference type="EMBL" id="RFS19625.1"/>
    </source>
</evidence>
<keyword evidence="3" id="KW-1185">Reference proteome</keyword>